<dbReference type="Proteomes" id="UP000287224">
    <property type="component" value="Unassembled WGS sequence"/>
</dbReference>
<dbReference type="Pfam" id="PF01965">
    <property type="entry name" value="DJ-1_PfpI"/>
    <property type="match status" value="1"/>
</dbReference>
<accession>A0A401ZMU5</accession>
<keyword evidence="3" id="KW-1185">Reference proteome</keyword>
<dbReference type="PANTHER" id="PTHR43130">
    <property type="entry name" value="ARAC-FAMILY TRANSCRIPTIONAL REGULATOR"/>
    <property type="match status" value="1"/>
</dbReference>
<dbReference type="PANTHER" id="PTHR43130:SF3">
    <property type="entry name" value="HTH-TYPE TRANSCRIPTIONAL REGULATOR RV1931C"/>
    <property type="match status" value="1"/>
</dbReference>
<evidence type="ECO:0000313" key="2">
    <source>
        <dbReference type="EMBL" id="GCE08182.1"/>
    </source>
</evidence>
<dbReference type="InterPro" id="IPR002818">
    <property type="entry name" value="DJ-1/PfpI"/>
</dbReference>
<dbReference type="CDD" id="cd03140">
    <property type="entry name" value="GATase1_PfpI_3"/>
    <property type="match status" value="1"/>
</dbReference>
<dbReference type="AlphaFoldDB" id="A0A401ZMU5"/>
<dbReference type="SUPFAM" id="SSF52317">
    <property type="entry name" value="Class I glutamine amidotransferase-like"/>
    <property type="match status" value="1"/>
</dbReference>
<dbReference type="RefSeq" id="WP_126600555.1">
    <property type="nucleotide sequence ID" value="NZ_BIFQ01000002.1"/>
</dbReference>
<dbReference type="Gene3D" id="3.40.50.880">
    <property type="match status" value="1"/>
</dbReference>
<evidence type="ECO:0000313" key="3">
    <source>
        <dbReference type="Proteomes" id="UP000287224"/>
    </source>
</evidence>
<dbReference type="InterPro" id="IPR029062">
    <property type="entry name" value="Class_I_gatase-like"/>
</dbReference>
<comment type="caution">
    <text evidence="2">The sequence shown here is derived from an EMBL/GenBank/DDBJ whole genome shotgun (WGS) entry which is preliminary data.</text>
</comment>
<dbReference type="OrthoDB" id="6003696at2"/>
<dbReference type="InterPro" id="IPR052158">
    <property type="entry name" value="INH-QAR"/>
</dbReference>
<evidence type="ECO:0000259" key="1">
    <source>
        <dbReference type="Pfam" id="PF01965"/>
    </source>
</evidence>
<sequence>MDKQTVHLFVFDTLSDWEPMYAVAAINNPAFQQQPGRYEVKTVGLDQEPVKTTGGLTILPDMTMAELDAAYSAMLILPGGSGWGEGRHKQASDKARELLAHGVPVAAICGATAGLALAGMLDDRPHTGNWPGELEAIGYKGAAHFQHQPAVTDGNLITASGTAPLDFAYQIARKLEIYSDQVLEAWYGLYKTNDPKYFFELQSLCDEAGASPAPTVG</sequence>
<dbReference type="EMBL" id="BIFQ01000002">
    <property type="protein sequence ID" value="GCE08182.1"/>
    <property type="molecule type" value="Genomic_DNA"/>
</dbReference>
<dbReference type="GO" id="GO:0006508">
    <property type="term" value="P:proteolysis"/>
    <property type="evidence" value="ECO:0007669"/>
    <property type="project" value="UniProtKB-KW"/>
</dbReference>
<proteinExistence type="predicted"/>
<dbReference type="GO" id="GO:0008233">
    <property type="term" value="F:peptidase activity"/>
    <property type="evidence" value="ECO:0007669"/>
    <property type="project" value="UniProtKB-KW"/>
</dbReference>
<feature type="domain" description="DJ-1/PfpI" evidence="1">
    <location>
        <begin position="5"/>
        <end position="173"/>
    </location>
</feature>
<reference evidence="3" key="1">
    <citation type="submission" date="2018-12" db="EMBL/GenBank/DDBJ databases">
        <title>Tengunoibacter tsumagoiensis gen. nov., sp. nov., Dictyobacter kobayashii sp. nov., D. alpinus sp. nov., and D. joshuensis sp. nov. and description of Dictyobacteraceae fam. nov. within the order Ktedonobacterales isolated from Tengu-no-mugimeshi.</title>
        <authorList>
            <person name="Wang C.M."/>
            <person name="Zheng Y."/>
            <person name="Sakai Y."/>
            <person name="Toyoda A."/>
            <person name="Minakuchi Y."/>
            <person name="Abe K."/>
            <person name="Yokota A."/>
            <person name="Yabe S."/>
        </authorList>
    </citation>
    <scope>NUCLEOTIDE SEQUENCE [LARGE SCALE GENOMIC DNA]</scope>
    <source>
        <strain evidence="3">S-27</strain>
    </source>
</reference>
<organism evidence="2 3">
    <name type="scientific">Dictyobacter aurantiacus</name>
    <dbReference type="NCBI Taxonomy" id="1936993"/>
    <lineage>
        <taxon>Bacteria</taxon>
        <taxon>Bacillati</taxon>
        <taxon>Chloroflexota</taxon>
        <taxon>Ktedonobacteria</taxon>
        <taxon>Ktedonobacterales</taxon>
        <taxon>Dictyobacteraceae</taxon>
        <taxon>Dictyobacter</taxon>
    </lineage>
</organism>
<keyword evidence="2" id="KW-0378">Hydrolase</keyword>
<name>A0A401ZMU5_9CHLR</name>
<protein>
    <submittedName>
        <fullName evidence="2">Putative protease YoaZ</fullName>
    </submittedName>
</protein>
<gene>
    <name evidence="2" type="primary">yoaZ</name>
    <name evidence="2" type="ORF">KDAU_55110</name>
</gene>
<keyword evidence="2" id="KW-0645">Protease</keyword>